<organism evidence="4 5">
    <name type="scientific">Batrachochytrium dendrobatidis (strain JEL423)</name>
    <dbReference type="NCBI Taxonomy" id="403673"/>
    <lineage>
        <taxon>Eukaryota</taxon>
        <taxon>Fungi</taxon>
        <taxon>Fungi incertae sedis</taxon>
        <taxon>Chytridiomycota</taxon>
        <taxon>Chytridiomycota incertae sedis</taxon>
        <taxon>Chytridiomycetes</taxon>
        <taxon>Rhizophydiales</taxon>
        <taxon>Rhizophydiales incertae sedis</taxon>
        <taxon>Batrachochytrium</taxon>
    </lineage>
</organism>
<proteinExistence type="predicted"/>
<dbReference type="GO" id="GO:0005740">
    <property type="term" value="C:mitochondrial envelope"/>
    <property type="evidence" value="ECO:0007669"/>
    <property type="project" value="InterPro"/>
</dbReference>
<dbReference type="PANTHER" id="PTHR10122">
    <property type="entry name" value="CYTOCHROME C OXIDASE SUBUNIT 5B, MITOCHONDRIAL"/>
    <property type="match status" value="1"/>
</dbReference>
<protein>
    <submittedName>
        <fullName evidence="4">Uncharacterized protein</fullName>
    </submittedName>
</protein>
<dbReference type="Proteomes" id="UP000077115">
    <property type="component" value="Unassembled WGS sequence"/>
</dbReference>
<dbReference type="Pfam" id="PF01215">
    <property type="entry name" value="COX5B"/>
    <property type="match status" value="1"/>
</dbReference>
<keyword evidence="1 3" id="KW-0479">Metal-binding</keyword>
<sequence>MTAETAGSNNYIFFKYQLNTAAHTPSTASTPKDVVLEERVPGFREPDQIATNYELSAGVERYEYLKMLKGEDPWEDLQPIVLTEAGTIKKPIIVRGIDPERYVGCTGFPADSHEAVWLTVRPHGGVDRCPHCGNVFKVF</sequence>
<gene>
    <name evidence="4" type="ORF">BDEG_22076</name>
</gene>
<reference evidence="4 5" key="2">
    <citation type="submission" date="2016-05" db="EMBL/GenBank/DDBJ databases">
        <title>Lineage-specific infection strategies underlie the spectrum of fungal disease in amphibians.</title>
        <authorList>
            <person name="Cuomo C.A."/>
            <person name="Farrer R.A."/>
            <person name="James T."/>
            <person name="Longcore J."/>
            <person name="Birren B."/>
        </authorList>
    </citation>
    <scope>NUCLEOTIDE SEQUENCE [LARGE SCALE GENOMIC DNA]</scope>
    <source>
        <strain evidence="4 5">JEL423</strain>
    </source>
</reference>
<feature type="binding site" evidence="3">
    <location>
        <position position="113"/>
    </location>
    <ligand>
        <name>Zn(2+)</name>
        <dbReference type="ChEBI" id="CHEBI:29105"/>
    </ligand>
</feature>
<dbReference type="PROSITE" id="PS51359">
    <property type="entry name" value="COX5B_2"/>
    <property type="match status" value="1"/>
</dbReference>
<dbReference type="GO" id="GO:0046872">
    <property type="term" value="F:metal ion binding"/>
    <property type="evidence" value="ECO:0007669"/>
    <property type="project" value="UniProtKB-KW"/>
</dbReference>
<accession>A0A177WE99</accession>
<dbReference type="PANTHER" id="PTHR10122:SF0">
    <property type="entry name" value="CYTOCHROME C OXIDASE SUBUNIT 5B, ISOFORM A-RELATED"/>
    <property type="match status" value="1"/>
</dbReference>
<reference evidence="4 5" key="1">
    <citation type="submission" date="2006-10" db="EMBL/GenBank/DDBJ databases">
        <title>The Genome Sequence of Batrachochytrium dendrobatidis JEL423.</title>
        <authorList>
            <consortium name="The Broad Institute Genome Sequencing Platform"/>
            <person name="Birren B."/>
            <person name="Lander E."/>
            <person name="Galagan J."/>
            <person name="Cuomo C."/>
            <person name="Devon K."/>
            <person name="Jaffe D."/>
            <person name="Butler J."/>
            <person name="Alvarez P."/>
            <person name="Gnerre S."/>
            <person name="Grabherr M."/>
            <person name="Kleber M."/>
            <person name="Mauceli E."/>
            <person name="Brockman W."/>
            <person name="Young S."/>
            <person name="LaButti K."/>
            <person name="Sykes S."/>
            <person name="DeCaprio D."/>
            <person name="Crawford M."/>
            <person name="Koehrsen M."/>
            <person name="Engels R."/>
            <person name="Montgomery P."/>
            <person name="Pearson M."/>
            <person name="Howarth C."/>
            <person name="Larson L."/>
            <person name="White J."/>
            <person name="O'Leary S."/>
            <person name="Kodira C."/>
            <person name="Zeng Q."/>
            <person name="Yandava C."/>
            <person name="Alvarado L."/>
            <person name="Longcore J."/>
            <person name="James T."/>
        </authorList>
    </citation>
    <scope>NUCLEOTIDE SEQUENCE [LARGE SCALE GENOMIC DNA]</scope>
    <source>
        <strain evidence="4 5">JEL423</strain>
    </source>
</reference>
<dbReference type="Gene3D" id="2.60.11.10">
    <property type="entry name" value="Cytochrome c oxidase, subunit Vb"/>
    <property type="match status" value="1"/>
</dbReference>
<feature type="binding site" evidence="3">
    <location>
        <position position="105"/>
    </location>
    <ligand>
        <name>Zn(2+)</name>
        <dbReference type="ChEBI" id="CHEBI:29105"/>
    </ligand>
</feature>
<dbReference type="STRING" id="403673.A0A177WE99"/>
<name>A0A177WE99_BATDL</name>
<dbReference type="GO" id="GO:0006123">
    <property type="term" value="P:mitochondrial electron transport, cytochrome c to oxygen"/>
    <property type="evidence" value="ECO:0007669"/>
    <property type="project" value="InterPro"/>
</dbReference>
<dbReference type="InterPro" id="IPR036972">
    <property type="entry name" value="Cyt_c_oxidase_su5b_sf"/>
</dbReference>
<dbReference type="SUPFAM" id="SSF57802">
    <property type="entry name" value="Rubredoxin-like"/>
    <property type="match status" value="1"/>
</dbReference>
<dbReference type="eggNOG" id="KOG3352">
    <property type="taxonomic scope" value="Eukaryota"/>
</dbReference>
<feature type="binding site" evidence="3">
    <location>
        <position position="129"/>
    </location>
    <ligand>
        <name>Zn(2+)</name>
        <dbReference type="ChEBI" id="CHEBI:29105"/>
    </ligand>
</feature>
<evidence type="ECO:0000256" key="2">
    <source>
        <dbReference type="ARBA" id="ARBA00022833"/>
    </source>
</evidence>
<dbReference type="GO" id="GO:0045277">
    <property type="term" value="C:respiratory chain complex IV"/>
    <property type="evidence" value="ECO:0007669"/>
    <property type="project" value="InterPro"/>
</dbReference>
<dbReference type="AlphaFoldDB" id="A0A177WE99"/>
<feature type="binding site" evidence="3">
    <location>
        <position position="132"/>
    </location>
    <ligand>
        <name>Zn(2+)</name>
        <dbReference type="ChEBI" id="CHEBI:29105"/>
    </ligand>
</feature>
<dbReference type="EMBL" id="DS022301">
    <property type="protein sequence ID" value="OAJ38116.1"/>
    <property type="molecule type" value="Genomic_DNA"/>
</dbReference>
<dbReference type="OrthoDB" id="10249250at2759"/>
<dbReference type="FunFam" id="2.60.11.10:FF:000010">
    <property type="entry name" value="Uncharacterized protein"/>
    <property type="match status" value="1"/>
</dbReference>
<evidence type="ECO:0000256" key="1">
    <source>
        <dbReference type="ARBA" id="ARBA00022723"/>
    </source>
</evidence>
<dbReference type="VEuPathDB" id="FungiDB:BDEG_22076"/>
<dbReference type="InterPro" id="IPR002124">
    <property type="entry name" value="Cyt_c_oxidase_su5b"/>
</dbReference>
<evidence type="ECO:0000256" key="3">
    <source>
        <dbReference type="PIRSR" id="PIRSR602124-2"/>
    </source>
</evidence>
<keyword evidence="2 3" id="KW-0862">Zinc</keyword>
<evidence type="ECO:0000313" key="5">
    <source>
        <dbReference type="Proteomes" id="UP000077115"/>
    </source>
</evidence>
<evidence type="ECO:0000313" key="4">
    <source>
        <dbReference type="EMBL" id="OAJ38116.1"/>
    </source>
</evidence>